<proteinExistence type="inferred from homology"/>
<feature type="transmembrane region" description="Helical" evidence="15">
    <location>
        <begin position="116"/>
        <end position="135"/>
    </location>
</feature>
<dbReference type="Pfam" id="PF07690">
    <property type="entry name" value="MFS_1"/>
    <property type="match status" value="1"/>
</dbReference>
<comment type="function">
    <text evidence="11">Efflux pump; part of the gene cluster that mediates the biosynthesis of dothistromin (DOTH), a polyketide toxin very similar in structure to the aflatoxin precursor, versicolorin B. One function of dotC may be to transport early-stage dothistromin biosynthetic intermediates from the cytoplasm into vacuoles, thereby affecting the rate of dothistromin production.</text>
</comment>
<dbReference type="InterPro" id="IPR036259">
    <property type="entry name" value="MFS_trans_sf"/>
</dbReference>
<evidence type="ECO:0000256" key="5">
    <source>
        <dbReference type="ARBA" id="ARBA00022475"/>
    </source>
</evidence>
<evidence type="ECO:0000256" key="1">
    <source>
        <dbReference type="ARBA" id="ARBA00004128"/>
    </source>
</evidence>
<feature type="transmembrane region" description="Helical" evidence="15">
    <location>
        <begin position="141"/>
        <end position="162"/>
    </location>
</feature>
<dbReference type="InterPro" id="IPR011701">
    <property type="entry name" value="MFS"/>
</dbReference>
<keyword evidence="10" id="KW-0325">Glycoprotein</keyword>
<dbReference type="SUPFAM" id="SSF103473">
    <property type="entry name" value="MFS general substrate transporter"/>
    <property type="match status" value="2"/>
</dbReference>
<dbReference type="GO" id="GO:0005886">
    <property type="term" value="C:plasma membrane"/>
    <property type="evidence" value="ECO:0007669"/>
    <property type="project" value="UniProtKB-SubCell"/>
</dbReference>
<dbReference type="Gene3D" id="1.20.1250.20">
    <property type="entry name" value="MFS general substrate transporter like domains"/>
    <property type="match status" value="1"/>
</dbReference>
<evidence type="ECO:0000256" key="12">
    <source>
        <dbReference type="ARBA" id="ARBA00069956"/>
    </source>
</evidence>
<accession>A0A6A7C1E2</accession>
<evidence type="ECO:0000256" key="2">
    <source>
        <dbReference type="ARBA" id="ARBA00004651"/>
    </source>
</evidence>
<sequence length="578" mass="62814">MDDSGPNATEEENRSRPSRKSGHKVNNDQEDVEKQDEDAPQERSTLKITIIMLSLAMALFLAALDTTIVVVALPTISEHFHSTSGYTWIGSAFLLANAAAVPVWGKFSDIFGRKPMLLLANAIFLLGSALAGWSSSIGMLITARAIQGIGGGGLVILVNIVIGDLFSLRRRGTFYGLTGAVWAIASAVGPVIGGLFTDRASWRWCFWINLPLDGAVLFIIFFFLDVRTPRTPILQGLLAIDWIGCLAVVGATLMLLFGLQYGGVSHPWTSATVLCLIISGLLTFLLFTIWESRFARNPVIPMHIFHKPTNLATLSVVFLHGFVFIAGSYYIPLYFQAVRGASPTLSGVYLLPTALCLAITEIGTGIYIGLTGRFLPPTYLGLLFLSIGYGLFINLNEHSNWAKLILYQIISGLGVGPMFQSPMIALQAHIDPREIGTGTATLGFMRQLATSSSVVIGSVVFQNEMNSYAPRLEAVLGSGAARQLGGANVGANLGVINRLPDEKRRVVRACFAQSLSTMWIVYACVAVAALLASLAMKKKSLDQEHVETRTGLEAEEEKVREREEMRKRKREERKSTGG</sequence>
<evidence type="ECO:0000256" key="11">
    <source>
        <dbReference type="ARBA" id="ARBA00057269"/>
    </source>
</evidence>
<dbReference type="GO" id="GO:0005774">
    <property type="term" value="C:vacuolar membrane"/>
    <property type="evidence" value="ECO:0007669"/>
    <property type="project" value="UniProtKB-SubCell"/>
</dbReference>
<dbReference type="FunFam" id="1.20.1250.20:FF:000196">
    <property type="entry name" value="MFS toxin efflux pump (AflT)"/>
    <property type="match status" value="1"/>
</dbReference>
<dbReference type="InterPro" id="IPR020846">
    <property type="entry name" value="MFS_dom"/>
</dbReference>
<evidence type="ECO:0000256" key="13">
    <source>
        <dbReference type="ARBA" id="ARBA00083178"/>
    </source>
</evidence>
<dbReference type="Gene3D" id="1.20.1720.10">
    <property type="entry name" value="Multidrug resistance protein D"/>
    <property type="match status" value="1"/>
</dbReference>
<keyword evidence="4" id="KW-0813">Transport</keyword>
<keyword evidence="5" id="KW-1003">Cell membrane</keyword>
<feature type="transmembrane region" description="Helical" evidence="15">
    <location>
        <begin position="85"/>
        <end position="104"/>
    </location>
</feature>
<feature type="transmembrane region" description="Helical" evidence="15">
    <location>
        <begin position="50"/>
        <end position="73"/>
    </location>
</feature>
<feature type="transmembrane region" description="Helical" evidence="15">
    <location>
        <begin position="311"/>
        <end position="335"/>
    </location>
</feature>
<feature type="region of interest" description="Disordered" evidence="14">
    <location>
        <begin position="1"/>
        <end position="40"/>
    </location>
</feature>
<keyword evidence="18" id="KW-1185">Reference proteome</keyword>
<keyword evidence="9 15" id="KW-0472">Membrane</keyword>
<dbReference type="EMBL" id="MU005980">
    <property type="protein sequence ID" value="KAF2860518.1"/>
    <property type="molecule type" value="Genomic_DNA"/>
</dbReference>
<evidence type="ECO:0000256" key="7">
    <source>
        <dbReference type="ARBA" id="ARBA00022692"/>
    </source>
</evidence>
<dbReference type="OrthoDB" id="10021397at2759"/>
<dbReference type="PRINTS" id="PR01036">
    <property type="entry name" value="TCRTETB"/>
</dbReference>
<dbReference type="CDD" id="cd17502">
    <property type="entry name" value="MFS_Azr1_MDR_like"/>
    <property type="match status" value="1"/>
</dbReference>
<evidence type="ECO:0000313" key="17">
    <source>
        <dbReference type="EMBL" id="KAF2860518.1"/>
    </source>
</evidence>
<keyword evidence="6" id="KW-0926">Vacuole</keyword>
<keyword evidence="8 15" id="KW-1133">Transmembrane helix</keyword>
<feature type="transmembrane region" description="Helical" evidence="15">
    <location>
        <begin position="377"/>
        <end position="395"/>
    </location>
</feature>
<feature type="transmembrane region" description="Helical" evidence="15">
    <location>
        <begin position="519"/>
        <end position="536"/>
    </location>
</feature>
<feature type="region of interest" description="Disordered" evidence="14">
    <location>
        <begin position="541"/>
        <end position="578"/>
    </location>
</feature>
<evidence type="ECO:0000256" key="14">
    <source>
        <dbReference type="SAM" id="MobiDB-lite"/>
    </source>
</evidence>
<dbReference type="GO" id="GO:0022857">
    <property type="term" value="F:transmembrane transporter activity"/>
    <property type="evidence" value="ECO:0007669"/>
    <property type="project" value="InterPro"/>
</dbReference>
<reference evidence="17" key="1">
    <citation type="journal article" date="2020" name="Stud. Mycol.">
        <title>101 Dothideomycetes genomes: a test case for predicting lifestyles and emergence of pathogens.</title>
        <authorList>
            <person name="Haridas S."/>
            <person name="Albert R."/>
            <person name="Binder M."/>
            <person name="Bloem J."/>
            <person name="Labutti K."/>
            <person name="Salamov A."/>
            <person name="Andreopoulos B."/>
            <person name="Baker S."/>
            <person name="Barry K."/>
            <person name="Bills G."/>
            <person name="Bluhm B."/>
            <person name="Cannon C."/>
            <person name="Castanera R."/>
            <person name="Culley D."/>
            <person name="Daum C."/>
            <person name="Ezra D."/>
            <person name="Gonzalez J."/>
            <person name="Henrissat B."/>
            <person name="Kuo A."/>
            <person name="Liang C."/>
            <person name="Lipzen A."/>
            <person name="Lutzoni F."/>
            <person name="Magnuson J."/>
            <person name="Mondo S."/>
            <person name="Nolan M."/>
            <person name="Ohm R."/>
            <person name="Pangilinan J."/>
            <person name="Park H.-J."/>
            <person name="Ramirez L."/>
            <person name="Alfaro M."/>
            <person name="Sun H."/>
            <person name="Tritt A."/>
            <person name="Yoshinaga Y."/>
            <person name="Zwiers L.-H."/>
            <person name="Turgeon B."/>
            <person name="Goodwin S."/>
            <person name="Spatafora J."/>
            <person name="Crous P."/>
            <person name="Grigoriev I."/>
        </authorList>
    </citation>
    <scope>NUCLEOTIDE SEQUENCE</scope>
    <source>
        <strain evidence="17">CBS 480.64</strain>
    </source>
</reference>
<feature type="transmembrane region" description="Helical" evidence="15">
    <location>
        <begin position="236"/>
        <end position="259"/>
    </location>
</feature>
<feature type="transmembrane region" description="Helical" evidence="15">
    <location>
        <begin position="401"/>
        <end position="419"/>
    </location>
</feature>
<dbReference type="PROSITE" id="PS50850">
    <property type="entry name" value="MFS"/>
    <property type="match status" value="1"/>
</dbReference>
<dbReference type="PANTHER" id="PTHR23501:SF102">
    <property type="entry name" value="DRUG TRANSPORTER, PUTATIVE (AFU_ORTHOLOGUE AFUA_3G08530)-RELATED"/>
    <property type="match status" value="1"/>
</dbReference>
<feature type="domain" description="Major facilitator superfamily (MFS) profile" evidence="16">
    <location>
        <begin position="51"/>
        <end position="541"/>
    </location>
</feature>
<evidence type="ECO:0000256" key="10">
    <source>
        <dbReference type="ARBA" id="ARBA00023180"/>
    </source>
</evidence>
<dbReference type="AlphaFoldDB" id="A0A6A7C1E2"/>
<evidence type="ECO:0000256" key="15">
    <source>
        <dbReference type="SAM" id="Phobius"/>
    </source>
</evidence>
<organism evidence="17 18">
    <name type="scientific">Piedraia hortae CBS 480.64</name>
    <dbReference type="NCBI Taxonomy" id="1314780"/>
    <lineage>
        <taxon>Eukaryota</taxon>
        <taxon>Fungi</taxon>
        <taxon>Dikarya</taxon>
        <taxon>Ascomycota</taxon>
        <taxon>Pezizomycotina</taxon>
        <taxon>Dothideomycetes</taxon>
        <taxon>Dothideomycetidae</taxon>
        <taxon>Capnodiales</taxon>
        <taxon>Piedraiaceae</taxon>
        <taxon>Piedraia</taxon>
    </lineage>
</organism>
<evidence type="ECO:0000313" key="18">
    <source>
        <dbReference type="Proteomes" id="UP000799421"/>
    </source>
</evidence>
<dbReference type="PANTHER" id="PTHR23501">
    <property type="entry name" value="MAJOR FACILITATOR SUPERFAMILY"/>
    <property type="match status" value="1"/>
</dbReference>
<evidence type="ECO:0000259" key="16">
    <source>
        <dbReference type="PROSITE" id="PS50850"/>
    </source>
</evidence>
<keyword evidence="7 15" id="KW-0812">Transmembrane</keyword>
<evidence type="ECO:0000256" key="6">
    <source>
        <dbReference type="ARBA" id="ARBA00022554"/>
    </source>
</evidence>
<dbReference type="Proteomes" id="UP000799421">
    <property type="component" value="Unassembled WGS sequence"/>
</dbReference>
<name>A0A6A7C1E2_9PEZI</name>
<feature type="transmembrane region" description="Helical" evidence="15">
    <location>
        <begin position="201"/>
        <end position="224"/>
    </location>
</feature>
<evidence type="ECO:0000256" key="9">
    <source>
        <dbReference type="ARBA" id="ARBA00023136"/>
    </source>
</evidence>
<gene>
    <name evidence="17" type="ORF">K470DRAFT_257759</name>
</gene>
<dbReference type="FunFam" id="1.20.1720.10:FF:000014">
    <property type="entry name" value="MFS drug transporter, putative"/>
    <property type="match status" value="1"/>
</dbReference>
<evidence type="ECO:0000256" key="8">
    <source>
        <dbReference type="ARBA" id="ARBA00022989"/>
    </source>
</evidence>
<comment type="subcellular location">
    <subcellularLocation>
        <location evidence="2">Cell membrane</location>
        <topology evidence="2">Multi-pass membrane protein</topology>
    </subcellularLocation>
    <subcellularLocation>
        <location evidence="1">Vacuole membrane</location>
        <topology evidence="1">Multi-pass membrane protein</topology>
    </subcellularLocation>
</comment>
<feature type="transmembrane region" description="Helical" evidence="15">
    <location>
        <begin position="174"/>
        <end position="195"/>
    </location>
</feature>
<feature type="transmembrane region" description="Helical" evidence="15">
    <location>
        <begin position="347"/>
        <end position="370"/>
    </location>
</feature>
<evidence type="ECO:0000256" key="3">
    <source>
        <dbReference type="ARBA" id="ARBA00007520"/>
    </source>
</evidence>
<feature type="compositionally biased region" description="Acidic residues" evidence="14">
    <location>
        <begin position="28"/>
        <end position="39"/>
    </location>
</feature>
<evidence type="ECO:0000256" key="4">
    <source>
        <dbReference type="ARBA" id="ARBA00022448"/>
    </source>
</evidence>
<protein>
    <recommendedName>
        <fullName evidence="12">Efflux pump dotC</fullName>
    </recommendedName>
    <alternativeName>
        <fullName evidence="13">Dothistromin biosynthesis protein C</fullName>
    </alternativeName>
</protein>
<feature type="transmembrane region" description="Helical" evidence="15">
    <location>
        <begin position="271"/>
        <end position="290"/>
    </location>
</feature>
<comment type="similarity">
    <text evidence="3">Belongs to the major facilitator superfamily. TCR/Tet family.</text>
</comment>